<protein>
    <recommendedName>
        <fullName evidence="3">DUF218 domain-containing protein</fullName>
    </recommendedName>
</protein>
<proteinExistence type="predicted"/>
<evidence type="ECO:0000313" key="2">
    <source>
        <dbReference type="Proteomes" id="UP000176355"/>
    </source>
</evidence>
<dbReference type="STRING" id="1802333.A3G03_03140"/>
<reference evidence="1 2" key="1">
    <citation type="journal article" date="2016" name="Nat. Commun.">
        <title>Thousands of microbial genomes shed light on interconnected biogeochemical processes in an aquifer system.</title>
        <authorList>
            <person name="Anantharaman K."/>
            <person name="Brown C.T."/>
            <person name="Hug L.A."/>
            <person name="Sharon I."/>
            <person name="Castelle C.J."/>
            <person name="Probst A.J."/>
            <person name="Thomas B.C."/>
            <person name="Singh A."/>
            <person name="Wilkins M.J."/>
            <person name="Karaoz U."/>
            <person name="Brodie E.L."/>
            <person name="Williams K.H."/>
            <person name="Hubbard S.S."/>
            <person name="Banfield J.F."/>
        </authorList>
    </citation>
    <scope>NUCLEOTIDE SEQUENCE [LARGE SCALE GENOMIC DNA]</scope>
</reference>
<organism evidence="1 2">
    <name type="scientific">Candidatus Taylorbacteria bacterium RIFCSPLOWO2_12_FULL_44_15c</name>
    <dbReference type="NCBI Taxonomy" id="1802333"/>
    <lineage>
        <taxon>Bacteria</taxon>
        <taxon>Candidatus Tayloriibacteriota</taxon>
    </lineage>
</organism>
<sequence>MNILLIVPGYNDIGHWSGVTEKRIDRAVELVAGMDGLKLCVFSAGFSKKSPRQSTKTKRVSLAGQMTEYLRTKDPTGAITIYHKPLGWGTLSELVWAIRIAENEFNFSDDISNDILVIVVSSGDHLPRIRRYGKWIIPKAWWTQYYAIDHKLNEPWKERFKFWKDFPKLVWYRLKTIIGFPL</sequence>
<accession>A0A1G2P3Y2</accession>
<gene>
    <name evidence="1" type="ORF">A3G03_03140</name>
</gene>
<dbReference type="AlphaFoldDB" id="A0A1G2P3Y2"/>
<evidence type="ECO:0008006" key="3">
    <source>
        <dbReference type="Google" id="ProtNLM"/>
    </source>
</evidence>
<evidence type="ECO:0000313" key="1">
    <source>
        <dbReference type="EMBL" id="OHA43036.1"/>
    </source>
</evidence>
<comment type="caution">
    <text evidence="1">The sequence shown here is derived from an EMBL/GenBank/DDBJ whole genome shotgun (WGS) entry which is preliminary data.</text>
</comment>
<dbReference type="Proteomes" id="UP000176355">
    <property type="component" value="Unassembled WGS sequence"/>
</dbReference>
<name>A0A1G2P3Y2_9BACT</name>
<dbReference type="EMBL" id="MHSL01000034">
    <property type="protein sequence ID" value="OHA43036.1"/>
    <property type="molecule type" value="Genomic_DNA"/>
</dbReference>